<accession>A0ABV3PIP4</accession>
<evidence type="ECO:0000259" key="5">
    <source>
        <dbReference type="Pfam" id="PF00496"/>
    </source>
</evidence>
<feature type="region of interest" description="Disordered" evidence="4">
    <location>
        <begin position="27"/>
        <end position="47"/>
    </location>
</feature>
<dbReference type="SUPFAM" id="SSF53850">
    <property type="entry name" value="Periplasmic binding protein-like II"/>
    <property type="match status" value="1"/>
</dbReference>
<dbReference type="Pfam" id="PF00496">
    <property type="entry name" value="SBP_bac_5"/>
    <property type="match status" value="1"/>
</dbReference>
<dbReference type="InterPro" id="IPR030678">
    <property type="entry name" value="Peptide/Ni-bd"/>
</dbReference>
<dbReference type="PANTHER" id="PTHR30290">
    <property type="entry name" value="PERIPLASMIC BINDING COMPONENT OF ABC TRANSPORTER"/>
    <property type="match status" value="1"/>
</dbReference>
<reference evidence="6 7" key="1">
    <citation type="submission" date="2024-07" db="EMBL/GenBank/DDBJ databases">
        <title>Description of Labrys sedimenti sp. nov., isolated from a diclofenac-degrading enrichment culture.</title>
        <authorList>
            <person name="Tancsics A."/>
            <person name="Csepanyi A."/>
        </authorList>
    </citation>
    <scope>NUCLEOTIDE SEQUENCE [LARGE SCALE GENOMIC DNA]</scope>
    <source>
        <strain evidence="6 7">LMG 23578</strain>
    </source>
</reference>
<evidence type="ECO:0000256" key="4">
    <source>
        <dbReference type="SAM" id="MobiDB-lite"/>
    </source>
</evidence>
<comment type="similarity">
    <text evidence="2">Belongs to the bacterial solute-binding protein 5 family.</text>
</comment>
<protein>
    <submittedName>
        <fullName evidence="6">Extracellular solute-binding protein</fullName>
    </submittedName>
</protein>
<evidence type="ECO:0000313" key="6">
    <source>
        <dbReference type="EMBL" id="MEW9305353.1"/>
    </source>
</evidence>
<keyword evidence="3" id="KW-0732">Signal</keyword>
<dbReference type="PIRSF" id="PIRSF002741">
    <property type="entry name" value="MppA"/>
    <property type="match status" value="1"/>
</dbReference>
<comment type="subcellular location">
    <subcellularLocation>
        <location evidence="1">Periplasm</location>
    </subcellularLocation>
</comment>
<dbReference type="Gene3D" id="3.10.105.10">
    <property type="entry name" value="Dipeptide-binding Protein, Domain 3"/>
    <property type="match status" value="1"/>
</dbReference>
<sequence>MPNQLHFRRIGSYPRWFAAAARQRRLQAVPASPGRPRPASLPMARETNGDPMRLVRSPLASAAFAAFVTLAMFASQQVLAEEAAKPAEASAGAAAGATPPWRIGISLLGEPKHKEAFDHFDYVNPDAPKGGQVRLAISGTFDNFNIALMAINGVSVKGNIEAGVTNVYQNLMTSAQDEASTEYGEIADAVRFPYDISSVTFRINPKARWNDGTKLTPEDVVWSFEVQKANNLQTAQYYHDVTKAEVSAPDQVTFTFSTKGNRELPQILGQLYVMPKHWWLANGPDGKPRNVANTTLEPPLGSGPYRLKSFEAGRGAVYERVKDWWGADLPTAKGHYNFDEIRYDYYTNTQQLPELFKSDSYDFRLENIIANWMTLYNIPAVTEGRIVKQDFPSNTVGRMQAFAFNLRRPKFQDVRVRKAFNLVFDFETLNRTIFFNQYKRIGSYFAGLDELSSSGLPEGQERDILETVKDKVPPEVFTMPYANPVNGSDEVQRANIRAAIGLLKEAGWEFKDRKLTNVKTGEVMKVEILLSSDTFTRVALPYVENLKRIGIEASVRVVDDTQFNQRENNRDFDMILFGVGQTQSPGNEQRDYWGSVAADKPTSRNIIGIKDPAVDALAERIVYAKDRAELVAATKALDRVLLAGNYVVPMWYNDVWHTLRWNRFGQPAVLPTQSPTGGFPTVWWYDPALAAKTGAAK</sequence>
<dbReference type="InterPro" id="IPR039424">
    <property type="entry name" value="SBP_5"/>
</dbReference>
<dbReference type="InterPro" id="IPR000914">
    <property type="entry name" value="SBP_5_dom"/>
</dbReference>
<dbReference type="PANTHER" id="PTHR30290:SF64">
    <property type="entry name" value="ABC TRANSPORTER PERIPLASMIC BINDING PROTEIN"/>
    <property type="match status" value="1"/>
</dbReference>
<proteinExistence type="inferred from homology"/>
<dbReference type="Gene3D" id="3.40.190.10">
    <property type="entry name" value="Periplasmic binding protein-like II"/>
    <property type="match status" value="1"/>
</dbReference>
<organism evidence="6 7">
    <name type="scientific">Labrys neptuniae</name>
    <dbReference type="NCBI Taxonomy" id="376174"/>
    <lineage>
        <taxon>Bacteria</taxon>
        <taxon>Pseudomonadati</taxon>
        <taxon>Pseudomonadota</taxon>
        <taxon>Alphaproteobacteria</taxon>
        <taxon>Hyphomicrobiales</taxon>
        <taxon>Xanthobacteraceae</taxon>
        <taxon>Labrys</taxon>
    </lineage>
</organism>
<dbReference type="Proteomes" id="UP001555786">
    <property type="component" value="Unassembled WGS sequence"/>
</dbReference>
<keyword evidence="7" id="KW-1185">Reference proteome</keyword>
<evidence type="ECO:0000256" key="3">
    <source>
        <dbReference type="ARBA" id="ARBA00022729"/>
    </source>
</evidence>
<dbReference type="CDD" id="cd08497">
    <property type="entry name" value="MbnE-like"/>
    <property type="match status" value="1"/>
</dbReference>
<evidence type="ECO:0000256" key="2">
    <source>
        <dbReference type="ARBA" id="ARBA00005695"/>
    </source>
</evidence>
<name>A0ABV3PIP4_9HYPH</name>
<evidence type="ECO:0000313" key="7">
    <source>
        <dbReference type="Proteomes" id="UP001555786"/>
    </source>
</evidence>
<gene>
    <name evidence="6" type="ORF">ABXS05_07385</name>
</gene>
<comment type="caution">
    <text evidence="6">The sequence shown here is derived from an EMBL/GenBank/DDBJ whole genome shotgun (WGS) entry which is preliminary data.</text>
</comment>
<dbReference type="EMBL" id="JBFNQD010000002">
    <property type="protein sequence ID" value="MEW9305353.1"/>
    <property type="molecule type" value="Genomic_DNA"/>
</dbReference>
<feature type="domain" description="Solute-binding protein family 5" evidence="5">
    <location>
        <begin position="198"/>
        <end position="595"/>
    </location>
</feature>
<evidence type="ECO:0000256" key="1">
    <source>
        <dbReference type="ARBA" id="ARBA00004418"/>
    </source>
</evidence>